<name>A0A5C5ZBW8_9BACT</name>
<protein>
    <submittedName>
        <fullName evidence="1">Uncharacterized protein</fullName>
    </submittedName>
</protein>
<keyword evidence="2" id="KW-1185">Reference proteome</keyword>
<comment type="caution">
    <text evidence="1">The sequence shown here is derived from an EMBL/GenBank/DDBJ whole genome shotgun (WGS) entry which is preliminary data.</text>
</comment>
<evidence type="ECO:0000313" key="2">
    <source>
        <dbReference type="Proteomes" id="UP000315010"/>
    </source>
</evidence>
<reference evidence="1 2" key="1">
    <citation type="submission" date="2019-02" db="EMBL/GenBank/DDBJ databases">
        <title>Deep-cultivation of Planctomycetes and their phenomic and genomic characterization uncovers novel biology.</title>
        <authorList>
            <person name="Wiegand S."/>
            <person name="Jogler M."/>
            <person name="Boedeker C."/>
            <person name="Pinto D."/>
            <person name="Vollmers J."/>
            <person name="Rivas-Marin E."/>
            <person name="Kohn T."/>
            <person name="Peeters S.H."/>
            <person name="Heuer A."/>
            <person name="Rast P."/>
            <person name="Oberbeckmann S."/>
            <person name="Bunk B."/>
            <person name="Jeske O."/>
            <person name="Meyerdierks A."/>
            <person name="Storesund J.E."/>
            <person name="Kallscheuer N."/>
            <person name="Luecker S."/>
            <person name="Lage O.M."/>
            <person name="Pohl T."/>
            <person name="Merkel B.J."/>
            <person name="Hornburger P."/>
            <person name="Mueller R.-W."/>
            <person name="Bruemmer F."/>
            <person name="Labrenz M."/>
            <person name="Spormann A.M."/>
            <person name="Op Den Camp H."/>
            <person name="Overmann J."/>
            <person name="Amann R."/>
            <person name="Jetten M.S.M."/>
            <person name="Mascher T."/>
            <person name="Medema M.H."/>
            <person name="Devos D.P."/>
            <person name="Kaster A.-K."/>
            <person name="Ovreas L."/>
            <person name="Rohde M."/>
            <person name="Galperin M.Y."/>
            <person name="Jogler C."/>
        </authorList>
    </citation>
    <scope>NUCLEOTIDE SEQUENCE [LARGE SCALE GENOMIC DNA]</scope>
    <source>
        <strain evidence="1 2">CA13</strain>
    </source>
</reference>
<dbReference type="AlphaFoldDB" id="A0A5C5ZBW8"/>
<organism evidence="1 2">
    <name type="scientific">Novipirellula herctigrandis</name>
    <dbReference type="NCBI Taxonomy" id="2527986"/>
    <lineage>
        <taxon>Bacteria</taxon>
        <taxon>Pseudomonadati</taxon>
        <taxon>Planctomycetota</taxon>
        <taxon>Planctomycetia</taxon>
        <taxon>Pirellulales</taxon>
        <taxon>Pirellulaceae</taxon>
        <taxon>Novipirellula</taxon>
    </lineage>
</organism>
<evidence type="ECO:0000313" key="1">
    <source>
        <dbReference type="EMBL" id="TWT84626.1"/>
    </source>
</evidence>
<accession>A0A5C5ZBW8</accession>
<dbReference type="RefSeq" id="WP_419194942.1">
    <property type="nucleotide sequence ID" value="NZ_SJPJ01000001.1"/>
</dbReference>
<gene>
    <name evidence="1" type="ORF">CA13_61060</name>
</gene>
<proteinExistence type="predicted"/>
<sequence length="120" mass="13037">MNVTSEGLQIAPQKPDAKQIPFITRNGMSLVGPISVSMVVKTASSGAIGFAWRNSADTLFAVENRVNFSVEKSDQWQTIRASLYSESKIIHVRVHFPSGITSIKSIELKSANGKTVTLTD</sequence>
<dbReference type="EMBL" id="SJPJ01000001">
    <property type="protein sequence ID" value="TWT84626.1"/>
    <property type="molecule type" value="Genomic_DNA"/>
</dbReference>
<dbReference type="Proteomes" id="UP000315010">
    <property type="component" value="Unassembled WGS sequence"/>
</dbReference>